<sequence>MTCSSSFNDIYANSMRAVKDCCFAKMRTKGCKPPMSHMNYLSYFLLKYDGMLTLLFIAIIACIIAIMLAKEDDREGQTEQYSLLHRGECLCWWIRLGPERLCTKIICCFLKFLRKLTTFLPAVSEHWRDSDEIGLGV</sequence>
<accession>A0A8I6S4Z5</accession>
<evidence type="ECO:0000313" key="3">
    <source>
        <dbReference type="Proteomes" id="UP000494040"/>
    </source>
</evidence>
<keyword evidence="1" id="KW-1133">Transmembrane helix</keyword>
<dbReference type="EnsemblMetazoa" id="XM_014401405.2">
    <property type="protein sequence ID" value="XP_014256891.1"/>
    <property type="gene ID" value="LOC106670806"/>
</dbReference>
<feature type="transmembrane region" description="Helical" evidence="1">
    <location>
        <begin position="50"/>
        <end position="69"/>
    </location>
</feature>
<organism evidence="2 3">
    <name type="scientific">Cimex lectularius</name>
    <name type="common">Bed bug</name>
    <name type="synonym">Acanthia lectularia</name>
    <dbReference type="NCBI Taxonomy" id="79782"/>
    <lineage>
        <taxon>Eukaryota</taxon>
        <taxon>Metazoa</taxon>
        <taxon>Ecdysozoa</taxon>
        <taxon>Arthropoda</taxon>
        <taxon>Hexapoda</taxon>
        <taxon>Insecta</taxon>
        <taxon>Pterygota</taxon>
        <taxon>Neoptera</taxon>
        <taxon>Paraneoptera</taxon>
        <taxon>Hemiptera</taxon>
        <taxon>Heteroptera</taxon>
        <taxon>Panheteroptera</taxon>
        <taxon>Cimicomorpha</taxon>
        <taxon>Cimicidae</taxon>
        <taxon>Cimex</taxon>
    </lineage>
</organism>
<dbReference type="RefSeq" id="XP_014256891.1">
    <property type="nucleotide sequence ID" value="XM_014401405.2"/>
</dbReference>
<keyword evidence="1" id="KW-0472">Membrane</keyword>
<dbReference type="KEGG" id="clec:106670806"/>
<reference evidence="2" key="1">
    <citation type="submission" date="2022-01" db="UniProtKB">
        <authorList>
            <consortium name="EnsemblMetazoa"/>
        </authorList>
    </citation>
    <scope>IDENTIFICATION</scope>
</reference>
<dbReference type="AlphaFoldDB" id="A0A8I6S4Z5"/>
<evidence type="ECO:0000256" key="1">
    <source>
        <dbReference type="SAM" id="Phobius"/>
    </source>
</evidence>
<name>A0A8I6S4Z5_CIMLE</name>
<evidence type="ECO:0000313" key="2">
    <source>
        <dbReference type="EnsemblMetazoa" id="XP_014256891.1"/>
    </source>
</evidence>
<dbReference type="GeneID" id="106670806"/>
<proteinExistence type="predicted"/>
<keyword evidence="3" id="KW-1185">Reference proteome</keyword>
<dbReference type="Proteomes" id="UP000494040">
    <property type="component" value="Unassembled WGS sequence"/>
</dbReference>
<keyword evidence="1" id="KW-0812">Transmembrane</keyword>
<protein>
    <submittedName>
        <fullName evidence="2">Uncharacterized protein</fullName>
    </submittedName>
</protein>